<dbReference type="PATRIC" id="fig|294.162.peg.2734"/>
<comment type="caution">
    <text evidence="1">The sequence shown here is derived from an EMBL/GenBank/DDBJ whole genome shotgun (WGS) entry which is preliminary data.</text>
</comment>
<dbReference type="AlphaFoldDB" id="A0A0P8ZQX6"/>
<dbReference type="Proteomes" id="UP000050349">
    <property type="component" value="Unassembled WGS sequence"/>
</dbReference>
<accession>A0A0P8ZQX6</accession>
<evidence type="ECO:0000313" key="1">
    <source>
        <dbReference type="EMBL" id="KPU59520.1"/>
    </source>
</evidence>
<dbReference type="EMBL" id="LJXB01000076">
    <property type="protein sequence ID" value="KPU59520.1"/>
    <property type="molecule type" value="Genomic_DNA"/>
</dbReference>
<evidence type="ECO:0000313" key="2">
    <source>
        <dbReference type="Proteomes" id="UP000050349"/>
    </source>
</evidence>
<protein>
    <submittedName>
        <fullName evidence="1">Uncharacterized protein</fullName>
    </submittedName>
</protein>
<gene>
    <name evidence="1" type="ORF">AN403_2954</name>
</gene>
<proteinExistence type="predicted"/>
<reference evidence="1 2" key="1">
    <citation type="submission" date="2015-09" db="EMBL/GenBank/DDBJ databases">
        <authorList>
            <person name="Jackson K.R."/>
            <person name="Lunt B.L."/>
            <person name="Fisher J.N.B."/>
            <person name="Gardner A.V."/>
            <person name="Bailey M.E."/>
            <person name="Deus L.M."/>
            <person name="Earl A.S."/>
            <person name="Gibby P.D."/>
            <person name="Hartmann K.A."/>
            <person name="Liu J.E."/>
            <person name="Manci A.M."/>
            <person name="Nielsen D.A."/>
            <person name="Solomon M.B."/>
            <person name="Breakwell D.P."/>
            <person name="Burnett S.H."/>
            <person name="Grose J.H."/>
        </authorList>
    </citation>
    <scope>NUCLEOTIDE SEQUENCE [LARGE SCALE GENOMIC DNA]</scope>
    <source>
        <strain evidence="1 2">S613</strain>
    </source>
</reference>
<name>A0A0P8ZQX6_PSEFL</name>
<organism evidence="1 2">
    <name type="scientific">Pseudomonas fluorescens</name>
    <dbReference type="NCBI Taxonomy" id="294"/>
    <lineage>
        <taxon>Bacteria</taxon>
        <taxon>Pseudomonadati</taxon>
        <taxon>Pseudomonadota</taxon>
        <taxon>Gammaproteobacteria</taxon>
        <taxon>Pseudomonadales</taxon>
        <taxon>Pseudomonadaceae</taxon>
        <taxon>Pseudomonas</taxon>
    </lineage>
</organism>
<sequence>MGYSRVGSQSLLRALRTWTFEGFADAGSTGLPSFGLLSNLGRRFVYSLDVTVW</sequence>